<organism evidence="1 2">
    <name type="scientific">Pomacea canaliculata</name>
    <name type="common">Golden apple snail</name>
    <dbReference type="NCBI Taxonomy" id="400727"/>
    <lineage>
        <taxon>Eukaryota</taxon>
        <taxon>Metazoa</taxon>
        <taxon>Spiralia</taxon>
        <taxon>Lophotrochozoa</taxon>
        <taxon>Mollusca</taxon>
        <taxon>Gastropoda</taxon>
        <taxon>Caenogastropoda</taxon>
        <taxon>Architaenioglossa</taxon>
        <taxon>Ampullarioidea</taxon>
        <taxon>Ampullariidae</taxon>
        <taxon>Pomacea</taxon>
    </lineage>
</organism>
<gene>
    <name evidence="1" type="ORF">C0Q70_06504</name>
</gene>
<dbReference type="AlphaFoldDB" id="A0A2T7PP68"/>
<evidence type="ECO:0000313" key="2">
    <source>
        <dbReference type="Proteomes" id="UP000245119"/>
    </source>
</evidence>
<dbReference type="Proteomes" id="UP000245119">
    <property type="component" value="Linkage Group LG3"/>
</dbReference>
<dbReference type="EMBL" id="PZQS01000003">
    <property type="protein sequence ID" value="PVD35223.1"/>
    <property type="molecule type" value="Genomic_DNA"/>
</dbReference>
<protein>
    <submittedName>
        <fullName evidence="1">Uncharacterized protein</fullName>
    </submittedName>
</protein>
<reference evidence="1 2" key="1">
    <citation type="submission" date="2018-04" db="EMBL/GenBank/DDBJ databases">
        <title>The genome of golden apple snail Pomacea canaliculata provides insight into stress tolerance and invasive adaptation.</title>
        <authorList>
            <person name="Liu C."/>
            <person name="Liu B."/>
            <person name="Ren Y."/>
            <person name="Zhang Y."/>
            <person name="Wang H."/>
            <person name="Li S."/>
            <person name="Jiang F."/>
            <person name="Yin L."/>
            <person name="Zhang G."/>
            <person name="Qian W."/>
            <person name="Fan W."/>
        </authorList>
    </citation>
    <scope>NUCLEOTIDE SEQUENCE [LARGE SCALE GENOMIC DNA]</scope>
    <source>
        <strain evidence="1">SZHN2017</strain>
        <tissue evidence="1">Muscle</tissue>
    </source>
</reference>
<comment type="caution">
    <text evidence="1">The sequence shown here is derived from an EMBL/GenBank/DDBJ whole genome shotgun (WGS) entry which is preliminary data.</text>
</comment>
<evidence type="ECO:0000313" key="1">
    <source>
        <dbReference type="EMBL" id="PVD35223.1"/>
    </source>
</evidence>
<proteinExistence type="predicted"/>
<name>A0A2T7PP68_POMCA</name>
<accession>A0A2T7PP68</accession>
<sequence length="180" mass="19624">MVSPAVSRSVMAILSKTYGTQDFDGAREDVERLLTQLKMTVEGLQGQTTCSDKQWQAVLQDLQLQTKEFVSDAKRLVASTSGPRELAAEPLHAAMHSLARLLLHSQAVMTAMRSVHHAQHVGFQVIKVTTAFKSTLAAGDAAVAKPRNDPHVIYLMRQAQYLAGLLSTLLTTLTTLQQGL</sequence>
<keyword evidence="2" id="KW-1185">Reference proteome</keyword>
<dbReference type="Gene3D" id="1.20.1420.10">
    <property type="entry name" value="Talin, central domain"/>
    <property type="match status" value="1"/>
</dbReference>